<organism evidence="1 2">
    <name type="scientific">Pendulispora albinea</name>
    <dbReference type="NCBI Taxonomy" id="2741071"/>
    <lineage>
        <taxon>Bacteria</taxon>
        <taxon>Pseudomonadati</taxon>
        <taxon>Myxococcota</taxon>
        <taxon>Myxococcia</taxon>
        <taxon>Myxococcales</taxon>
        <taxon>Sorangiineae</taxon>
        <taxon>Pendulisporaceae</taxon>
        <taxon>Pendulispora</taxon>
    </lineage>
</organism>
<dbReference type="EMBL" id="CP089984">
    <property type="protein sequence ID" value="WXB12586.1"/>
    <property type="molecule type" value="Genomic_DNA"/>
</dbReference>
<gene>
    <name evidence="1" type="ORF">LZC94_32650</name>
</gene>
<proteinExistence type="predicted"/>
<keyword evidence="2" id="KW-1185">Reference proteome</keyword>
<evidence type="ECO:0000313" key="2">
    <source>
        <dbReference type="Proteomes" id="UP001370348"/>
    </source>
</evidence>
<sequence length="89" mass="9801">MNSLRNLPVYLHYEEDGTVSARCPLMPALQCRSATRALALGTMQQLLRRSPEVDASPLAQKYEVVFLAVAPSSDSGASRRRGRRRAATL</sequence>
<reference evidence="1 2" key="1">
    <citation type="submission" date="2021-12" db="EMBL/GenBank/DDBJ databases">
        <title>Discovery of the Pendulisporaceae a myxobacterial family with distinct sporulation behavior and unique specialized metabolism.</title>
        <authorList>
            <person name="Garcia R."/>
            <person name="Popoff A."/>
            <person name="Bader C.D."/>
            <person name="Loehr J."/>
            <person name="Walesch S."/>
            <person name="Walt C."/>
            <person name="Boldt J."/>
            <person name="Bunk B."/>
            <person name="Haeckl F.J.F.P.J."/>
            <person name="Gunesch A.P."/>
            <person name="Birkelbach J."/>
            <person name="Nuebel U."/>
            <person name="Pietschmann T."/>
            <person name="Bach T."/>
            <person name="Mueller R."/>
        </authorList>
    </citation>
    <scope>NUCLEOTIDE SEQUENCE [LARGE SCALE GENOMIC DNA]</scope>
    <source>
        <strain evidence="1 2">MSr11954</strain>
    </source>
</reference>
<accession>A0ABZ2LS40</accession>
<protein>
    <submittedName>
        <fullName evidence="1">Uncharacterized protein</fullName>
    </submittedName>
</protein>
<dbReference type="Proteomes" id="UP001370348">
    <property type="component" value="Chromosome"/>
</dbReference>
<name>A0ABZ2LS40_9BACT</name>
<evidence type="ECO:0000313" key="1">
    <source>
        <dbReference type="EMBL" id="WXB12586.1"/>
    </source>
</evidence>
<dbReference type="RefSeq" id="WP_394822207.1">
    <property type="nucleotide sequence ID" value="NZ_CP089984.1"/>
</dbReference>